<dbReference type="Pfam" id="PF01975">
    <property type="entry name" value="SurE"/>
    <property type="match status" value="1"/>
</dbReference>
<dbReference type="OrthoDB" id="9780815at2"/>
<dbReference type="PANTHER" id="PTHR30457:SF12">
    <property type="entry name" value="5'_3'-NUCLEOTIDASE SURE"/>
    <property type="match status" value="1"/>
</dbReference>
<comment type="function">
    <text evidence="9">Nucleotidase that shows phosphatase activity on nucleoside 5'-monophosphates.</text>
</comment>
<evidence type="ECO:0000256" key="5">
    <source>
        <dbReference type="ARBA" id="ARBA00022490"/>
    </source>
</evidence>
<dbReference type="InterPro" id="IPR036523">
    <property type="entry name" value="SurE-like_sf"/>
</dbReference>
<dbReference type="FunFam" id="3.40.1210.10:FF:000001">
    <property type="entry name" value="5'/3'-nucleotidase SurE"/>
    <property type="match status" value="1"/>
</dbReference>
<keyword evidence="5 9" id="KW-0963">Cytoplasm</keyword>
<dbReference type="GO" id="GO:0008254">
    <property type="term" value="F:3'-nucleotidase activity"/>
    <property type="evidence" value="ECO:0007669"/>
    <property type="project" value="TreeGrafter"/>
</dbReference>
<dbReference type="GO" id="GO:0005737">
    <property type="term" value="C:cytoplasm"/>
    <property type="evidence" value="ECO:0007669"/>
    <property type="project" value="UniProtKB-SubCell"/>
</dbReference>
<keyword evidence="6 9" id="KW-0479">Metal-binding</keyword>
<comment type="cofactor">
    <cofactor evidence="2">
        <name>Mg(2+)</name>
        <dbReference type="ChEBI" id="CHEBI:18420"/>
    </cofactor>
</comment>
<dbReference type="GO" id="GO:0046872">
    <property type="term" value="F:metal ion binding"/>
    <property type="evidence" value="ECO:0007669"/>
    <property type="project" value="UniProtKB-UniRule"/>
</dbReference>
<evidence type="ECO:0000256" key="9">
    <source>
        <dbReference type="HAMAP-Rule" id="MF_00060"/>
    </source>
</evidence>
<dbReference type="GO" id="GO:0008253">
    <property type="term" value="F:5'-nucleotidase activity"/>
    <property type="evidence" value="ECO:0007669"/>
    <property type="project" value="UniProtKB-UniRule"/>
</dbReference>
<dbReference type="EC" id="3.1.3.5" evidence="9"/>
<dbReference type="GO" id="GO:0004309">
    <property type="term" value="F:exopolyphosphatase activity"/>
    <property type="evidence" value="ECO:0007669"/>
    <property type="project" value="TreeGrafter"/>
</dbReference>
<dbReference type="RefSeq" id="WP_091941324.1">
    <property type="nucleotide sequence ID" value="NZ_FOSV01000001.1"/>
</dbReference>
<dbReference type="NCBIfam" id="NF001490">
    <property type="entry name" value="PRK00346.1-4"/>
    <property type="match status" value="1"/>
</dbReference>
<keyword evidence="8 9" id="KW-0378">Hydrolase</keyword>
<name>A0A1I3YV85_9HYPH</name>
<feature type="binding site" evidence="9">
    <location>
        <position position="40"/>
    </location>
    <ligand>
        <name>a divalent metal cation</name>
        <dbReference type="ChEBI" id="CHEBI:60240"/>
    </ligand>
</feature>
<dbReference type="InterPro" id="IPR030048">
    <property type="entry name" value="SurE"/>
</dbReference>
<reference evidence="12" key="1">
    <citation type="submission" date="2016-10" db="EMBL/GenBank/DDBJ databases">
        <authorList>
            <person name="Varghese N."/>
            <person name="Submissions S."/>
        </authorList>
    </citation>
    <scope>NUCLEOTIDE SEQUENCE [LARGE SCALE GENOMIC DNA]</scope>
    <source>
        <strain evidence="12">CGMCC 1.6474</strain>
    </source>
</reference>
<evidence type="ECO:0000256" key="6">
    <source>
        <dbReference type="ARBA" id="ARBA00022723"/>
    </source>
</evidence>
<proteinExistence type="inferred from homology"/>
<evidence type="ECO:0000256" key="4">
    <source>
        <dbReference type="ARBA" id="ARBA00011062"/>
    </source>
</evidence>
<keyword evidence="7 9" id="KW-0547">Nucleotide-binding</keyword>
<dbReference type="STRING" id="414703.SAMN04488125_101362"/>
<evidence type="ECO:0000256" key="7">
    <source>
        <dbReference type="ARBA" id="ARBA00022741"/>
    </source>
</evidence>
<dbReference type="NCBIfam" id="TIGR00087">
    <property type="entry name" value="surE"/>
    <property type="match status" value="1"/>
</dbReference>
<evidence type="ECO:0000256" key="8">
    <source>
        <dbReference type="ARBA" id="ARBA00022801"/>
    </source>
</evidence>
<comment type="cofactor">
    <cofactor evidence="9">
        <name>a divalent metal cation</name>
        <dbReference type="ChEBI" id="CHEBI:60240"/>
    </cofactor>
    <text evidence="9">Binds 1 divalent metal cation per subunit.</text>
</comment>
<evidence type="ECO:0000259" key="10">
    <source>
        <dbReference type="Pfam" id="PF01975"/>
    </source>
</evidence>
<feature type="domain" description="Survival protein SurE-like phosphatase/nucleotidase" evidence="10">
    <location>
        <begin position="3"/>
        <end position="188"/>
    </location>
</feature>
<evidence type="ECO:0000256" key="3">
    <source>
        <dbReference type="ARBA" id="ARBA00004496"/>
    </source>
</evidence>
<keyword evidence="12" id="KW-1185">Reference proteome</keyword>
<comment type="subcellular location">
    <subcellularLocation>
        <location evidence="3 9">Cytoplasm</location>
    </subcellularLocation>
</comment>
<dbReference type="Gene3D" id="3.40.1210.10">
    <property type="entry name" value="Survival protein SurE-like phosphatase/nucleotidase"/>
    <property type="match status" value="1"/>
</dbReference>
<accession>A0A1I3YV85</accession>
<dbReference type="GO" id="GO:0000166">
    <property type="term" value="F:nucleotide binding"/>
    <property type="evidence" value="ECO:0007669"/>
    <property type="project" value="UniProtKB-KW"/>
</dbReference>
<comment type="catalytic activity">
    <reaction evidence="1 9">
        <text>a ribonucleoside 5'-phosphate + H2O = a ribonucleoside + phosphate</text>
        <dbReference type="Rhea" id="RHEA:12484"/>
        <dbReference type="ChEBI" id="CHEBI:15377"/>
        <dbReference type="ChEBI" id="CHEBI:18254"/>
        <dbReference type="ChEBI" id="CHEBI:43474"/>
        <dbReference type="ChEBI" id="CHEBI:58043"/>
        <dbReference type="EC" id="3.1.3.5"/>
    </reaction>
</comment>
<dbReference type="EMBL" id="FOSV01000001">
    <property type="protein sequence ID" value="SFK35279.1"/>
    <property type="molecule type" value="Genomic_DNA"/>
</dbReference>
<dbReference type="HAMAP" id="MF_00060">
    <property type="entry name" value="SurE"/>
    <property type="match status" value="1"/>
</dbReference>
<evidence type="ECO:0000313" key="11">
    <source>
        <dbReference type="EMBL" id="SFK35279.1"/>
    </source>
</evidence>
<comment type="similarity">
    <text evidence="4 9">Belongs to the SurE nucleotidase family.</text>
</comment>
<evidence type="ECO:0000256" key="1">
    <source>
        <dbReference type="ARBA" id="ARBA00000815"/>
    </source>
</evidence>
<dbReference type="PANTHER" id="PTHR30457">
    <property type="entry name" value="5'-NUCLEOTIDASE SURE"/>
    <property type="match status" value="1"/>
</dbReference>
<gene>
    <name evidence="9" type="primary">surE</name>
    <name evidence="11" type="ORF">SAMN04488125_101362</name>
</gene>
<dbReference type="AlphaFoldDB" id="A0A1I3YV85"/>
<organism evidence="11 12">
    <name type="scientific">Methylorubrum salsuginis</name>
    <dbReference type="NCBI Taxonomy" id="414703"/>
    <lineage>
        <taxon>Bacteria</taxon>
        <taxon>Pseudomonadati</taxon>
        <taxon>Pseudomonadota</taxon>
        <taxon>Alphaproteobacteria</taxon>
        <taxon>Hyphomicrobiales</taxon>
        <taxon>Methylobacteriaceae</taxon>
        <taxon>Methylorubrum</taxon>
    </lineage>
</organism>
<protein>
    <recommendedName>
        <fullName evidence="9">5'-nucleotidase SurE</fullName>
        <ecNumber evidence="9">3.1.3.5</ecNumber>
    </recommendedName>
    <alternativeName>
        <fullName evidence="9">Nucleoside 5'-monophosphate phosphohydrolase</fullName>
    </alternativeName>
</protein>
<evidence type="ECO:0000313" key="12">
    <source>
        <dbReference type="Proteomes" id="UP000198804"/>
    </source>
</evidence>
<feature type="binding site" evidence="9">
    <location>
        <position position="9"/>
    </location>
    <ligand>
        <name>a divalent metal cation</name>
        <dbReference type="ChEBI" id="CHEBI:60240"/>
    </ligand>
</feature>
<dbReference type="InterPro" id="IPR002828">
    <property type="entry name" value="SurE-like_Pase/nucleotidase"/>
</dbReference>
<dbReference type="SUPFAM" id="SSF64167">
    <property type="entry name" value="SurE-like"/>
    <property type="match status" value="1"/>
</dbReference>
<sequence length="254" mass="27282">MRILVTNDDGIHAPGLETLEGIARALSDDVWVVAPETDQSGVSHSLSLNDPLRLRQIAEKRFAVKGTPSDCIIMGVAHLLKDHKPDLVLSGVNRGQNVAEDVTYSGTIAGAMEGTILGVRSIALSQAYGVGGRAGIKWACAAAHGPRVIRKILETGIEPGIVVNVNFPDCEPDAVAGIAVSAQGRRNQELLRIDAREDGRGNPYFWLAFAKARFEPGNGTDLKAIAENRIAVTPLRLDLTDEPELTRFAKAFEE</sequence>
<evidence type="ECO:0000256" key="2">
    <source>
        <dbReference type="ARBA" id="ARBA00001946"/>
    </source>
</evidence>
<feature type="binding site" evidence="9">
    <location>
        <position position="8"/>
    </location>
    <ligand>
        <name>a divalent metal cation</name>
        <dbReference type="ChEBI" id="CHEBI:60240"/>
    </ligand>
</feature>
<dbReference type="Proteomes" id="UP000198804">
    <property type="component" value="Unassembled WGS sequence"/>
</dbReference>
<feature type="binding site" evidence="9">
    <location>
        <position position="93"/>
    </location>
    <ligand>
        <name>a divalent metal cation</name>
        <dbReference type="ChEBI" id="CHEBI:60240"/>
    </ligand>
</feature>